<dbReference type="InterPro" id="IPR036181">
    <property type="entry name" value="MIT_dom_sf"/>
</dbReference>
<protein>
    <recommendedName>
        <fullName evidence="3">Serine/threonine-protein kinase ULK3</fullName>
        <ecNumber evidence="2">2.7.11.1</ecNumber>
    </recommendedName>
    <alternativeName>
        <fullName evidence="12">Unc-51-like kinase 3</fullName>
    </alternativeName>
</protein>
<dbReference type="Pfam" id="PF00069">
    <property type="entry name" value="Pkinase"/>
    <property type="match status" value="1"/>
</dbReference>
<dbReference type="GO" id="GO:0034045">
    <property type="term" value="C:phagophore assembly site membrane"/>
    <property type="evidence" value="ECO:0007669"/>
    <property type="project" value="TreeGrafter"/>
</dbReference>
<dbReference type="PANTHER" id="PTHR24348">
    <property type="entry name" value="SERINE/THREONINE-PROTEIN KINASE UNC-51-RELATED"/>
    <property type="match status" value="1"/>
</dbReference>
<dbReference type="SUPFAM" id="SSF116846">
    <property type="entry name" value="MIT domain"/>
    <property type="match status" value="2"/>
</dbReference>
<keyword evidence="5" id="KW-0723">Serine/threonine-protein kinase</keyword>
<dbReference type="PANTHER" id="PTHR24348:SF65">
    <property type="entry name" value="SERINE_THREONINE-PROTEIN KINASE ULK3"/>
    <property type="match status" value="1"/>
</dbReference>
<dbReference type="AlphaFoldDB" id="A0A3M7SBU6"/>
<dbReference type="STRING" id="10195.A0A3M7SBU6"/>
<dbReference type="PROSITE" id="PS50011">
    <property type="entry name" value="PROTEIN_KINASE_DOM"/>
    <property type="match status" value="1"/>
</dbReference>
<evidence type="ECO:0000256" key="7">
    <source>
        <dbReference type="ARBA" id="ARBA00022737"/>
    </source>
</evidence>
<dbReference type="Gene3D" id="3.30.200.20">
    <property type="entry name" value="Phosphorylase Kinase, domain 1"/>
    <property type="match status" value="1"/>
</dbReference>
<evidence type="ECO:0000256" key="8">
    <source>
        <dbReference type="ARBA" id="ARBA00022741"/>
    </source>
</evidence>
<evidence type="ECO:0000256" key="6">
    <source>
        <dbReference type="ARBA" id="ARBA00022679"/>
    </source>
</evidence>
<dbReference type="Gene3D" id="1.10.510.10">
    <property type="entry name" value="Transferase(Phosphotransferase) domain 1"/>
    <property type="match status" value="1"/>
</dbReference>
<accession>A0A3M7SBU6</accession>
<dbReference type="InterPro" id="IPR045269">
    <property type="entry name" value="Atg1-like"/>
</dbReference>
<evidence type="ECO:0000256" key="5">
    <source>
        <dbReference type="ARBA" id="ARBA00022527"/>
    </source>
</evidence>
<evidence type="ECO:0000256" key="12">
    <source>
        <dbReference type="ARBA" id="ARBA00032242"/>
    </source>
</evidence>
<keyword evidence="4" id="KW-0963">Cytoplasm</keyword>
<dbReference type="GO" id="GO:0010506">
    <property type="term" value="P:regulation of autophagy"/>
    <property type="evidence" value="ECO:0007669"/>
    <property type="project" value="InterPro"/>
</dbReference>
<dbReference type="GO" id="GO:0005776">
    <property type="term" value="C:autophagosome"/>
    <property type="evidence" value="ECO:0007669"/>
    <property type="project" value="TreeGrafter"/>
</dbReference>
<dbReference type="PROSITE" id="PS00107">
    <property type="entry name" value="PROTEIN_KINASE_ATP"/>
    <property type="match status" value="1"/>
</dbReference>
<dbReference type="InterPro" id="IPR000719">
    <property type="entry name" value="Prot_kinase_dom"/>
</dbReference>
<evidence type="ECO:0000256" key="9">
    <source>
        <dbReference type="ARBA" id="ARBA00022777"/>
    </source>
</evidence>
<keyword evidence="6" id="KW-0808">Transferase</keyword>
<reference evidence="17 18" key="1">
    <citation type="journal article" date="2018" name="Sci. Rep.">
        <title>Genomic signatures of local adaptation to the degree of environmental predictability in rotifers.</title>
        <authorList>
            <person name="Franch-Gras L."/>
            <person name="Hahn C."/>
            <person name="Garcia-Roger E.M."/>
            <person name="Carmona M.J."/>
            <person name="Serra M."/>
            <person name="Gomez A."/>
        </authorList>
    </citation>
    <scope>NUCLEOTIDE SEQUENCE [LARGE SCALE GENOMIC DNA]</scope>
    <source>
        <strain evidence="17">HYR1</strain>
    </source>
</reference>
<dbReference type="OrthoDB" id="346907at2759"/>
<dbReference type="SMART" id="SM00745">
    <property type="entry name" value="MIT"/>
    <property type="match status" value="2"/>
</dbReference>
<evidence type="ECO:0000259" key="16">
    <source>
        <dbReference type="PROSITE" id="PS50011"/>
    </source>
</evidence>
<evidence type="ECO:0000256" key="11">
    <source>
        <dbReference type="ARBA" id="ARBA00023006"/>
    </source>
</evidence>
<comment type="catalytic activity">
    <reaction evidence="14">
        <text>L-seryl-[protein] + ATP = O-phospho-L-seryl-[protein] + ADP + H(+)</text>
        <dbReference type="Rhea" id="RHEA:17989"/>
        <dbReference type="Rhea" id="RHEA-COMP:9863"/>
        <dbReference type="Rhea" id="RHEA-COMP:11604"/>
        <dbReference type="ChEBI" id="CHEBI:15378"/>
        <dbReference type="ChEBI" id="CHEBI:29999"/>
        <dbReference type="ChEBI" id="CHEBI:30616"/>
        <dbReference type="ChEBI" id="CHEBI:83421"/>
        <dbReference type="ChEBI" id="CHEBI:456216"/>
        <dbReference type="EC" id="2.7.11.1"/>
    </reaction>
</comment>
<dbReference type="GO" id="GO:0000045">
    <property type="term" value="P:autophagosome assembly"/>
    <property type="evidence" value="ECO:0007669"/>
    <property type="project" value="TreeGrafter"/>
</dbReference>
<dbReference type="InterPro" id="IPR017441">
    <property type="entry name" value="Protein_kinase_ATP_BS"/>
</dbReference>
<sequence length="530" mass="60895">MFYQNEPSLAPQLKGFSIERKLGTGTYASVYKALNKNKNEICAIKCIKKSGLNKASTDNLLSEIKILKEVKHEFIVQLIDFQWDENYIYLIMEYCPGGDLSSFIRCRRTIPERYVRRFVQQIASALKHLHSIGIAHMDLKPQNILLTSTNNPSLKLADFGFAQYMKENKVSQTLRGSPLYMAPEILKNKVYDSKVDLWSVGVILHEVIFGYAPFVSQSFEELKQKILSDDQIKIPSHVMLSETCKDLLKRLLQRNPEERIKFEEFFGHPFVDMEHMPSNRCLPRSNEILRKAVQADENKNYKLAQKLYLQSIEYLIPAIQFENDAVKKQEIREKAKLYLKRAEEMSGLNSRPSSGDKNDSIPISVITQNFTNLNLSHSTPKSPNMNASSLTCVSSFSNAQPSQTLNSQNIKKLDLLNLTKEDPQAQNAVKLCFDADQKFKIGTCDLYEEIYSQYENAISVLLPFLKNLPKDENSSVLKKNIESWLSKAEYLKKQLNAKSLKPDFDFFQAKENIKEEDEDKNVYTKNCTIQ</sequence>
<dbReference type="GO" id="GO:0034727">
    <property type="term" value="P:piecemeal microautophagy of the nucleus"/>
    <property type="evidence" value="ECO:0007669"/>
    <property type="project" value="TreeGrafter"/>
</dbReference>
<dbReference type="GO" id="GO:0005524">
    <property type="term" value="F:ATP binding"/>
    <property type="evidence" value="ECO:0007669"/>
    <property type="project" value="UniProtKB-UniRule"/>
</dbReference>
<keyword evidence="7" id="KW-0677">Repeat</keyword>
<comment type="subcellular location">
    <subcellularLocation>
        <location evidence="1">Cytoplasm</location>
    </subcellularLocation>
</comment>
<keyword evidence="18" id="KW-1185">Reference proteome</keyword>
<dbReference type="SMART" id="SM00220">
    <property type="entry name" value="S_TKc"/>
    <property type="match status" value="1"/>
</dbReference>
<comment type="caution">
    <text evidence="17">The sequence shown here is derived from an EMBL/GenBank/DDBJ whole genome shotgun (WGS) entry which is preliminary data.</text>
</comment>
<evidence type="ECO:0000256" key="4">
    <source>
        <dbReference type="ARBA" id="ARBA00022490"/>
    </source>
</evidence>
<evidence type="ECO:0000256" key="1">
    <source>
        <dbReference type="ARBA" id="ARBA00004496"/>
    </source>
</evidence>
<evidence type="ECO:0000256" key="10">
    <source>
        <dbReference type="ARBA" id="ARBA00022840"/>
    </source>
</evidence>
<dbReference type="PROSITE" id="PS00108">
    <property type="entry name" value="PROTEIN_KINASE_ST"/>
    <property type="match status" value="1"/>
</dbReference>
<dbReference type="InterPro" id="IPR007330">
    <property type="entry name" value="MIT_dom"/>
</dbReference>
<evidence type="ECO:0000313" key="17">
    <source>
        <dbReference type="EMBL" id="RNA33276.1"/>
    </source>
</evidence>
<evidence type="ECO:0000256" key="15">
    <source>
        <dbReference type="PROSITE-ProRule" id="PRU10141"/>
    </source>
</evidence>
<dbReference type="FunFam" id="3.30.200.20:FF:000042">
    <property type="entry name" value="Aurora kinase A"/>
    <property type="match status" value="1"/>
</dbReference>
<feature type="binding site" evidence="15">
    <location>
        <position position="49"/>
    </location>
    <ligand>
        <name>ATP</name>
        <dbReference type="ChEBI" id="CHEBI:30616"/>
    </ligand>
</feature>
<dbReference type="GO" id="GO:0000422">
    <property type="term" value="P:autophagy of mitochondrion"/>
    <property type="evidence" value="ECO:0007669"/>
    <property type="project" value="TreeGrafter"/>
</dbReference>
<dbReference type="GO" id="GO:0042594">
    <property type="term" value="P:response to starvation"/>
    <property type="evidence" value="ECO:0007669"/>
    <property type="project" value="TreeGrafter"/>
</dbReference>
<dbReference type="SUPFAM" id="SSF56112">
    <property type="entry name" value="Protein kinase-like (PK-like)"/>
    <property type="match status" value="1"/>
</dbReference>
<proteinExistence type="predicted"/>
<dbReference type="InterPro" id="IPR011009">
    <property type="entry name" value="Kinase-like_dom_sf"/>
</dbReference>
<dbReference type="GO" id="GO:0061709">
    <property type="term" value="P:reticulophagy"/>
    <property type="evidence" value="ECO:0007669"/>
    <property type="project" value="TreeGrafter"/>
</dbReference>
<evidence type="ECO:0000256" key="13">
    <source>
        <dbReference type="ARBA" id="ARBA00047899"/>
    </source>
</evidence>
<dbReference type="GO" id="GO:0005829">
    <property type="term" value="C:cytosol"/>
    <property type="evidence" value="ECO:0007669"/>
    <property type="project" value="TreeGrafter"/>
</dbReference>
<name>A0A3M7SBU6_BRAPC</name>
<keyword evidence="10 15" id="KW-0067">ATP-binding</keyword>
<dbReference type="Proteomes" id="UP000276133">
    <property type="component" value="Unassembled WGS sequence"/>
</dbReference>
<dbReference type="FunFam" id="1.10.510.10:FF:000571">
    <property type="entry name" value="Maternal embryonic leucine zipper kinase"/>
    <property type="match status" value="1"/>
</dbReference>
<evidence type="ECO:0000256" key="14">
    <source>
        <dbReference type="ARBA" id="ARBA00048679"/>
    </source>
</evidence>
<evidence type="ECO:0000256" key="2">
    <source>
        <dbReference type="ARBA" id="ARBA00012513"/>
    </source>
</evidence>
<dbReference type="GO" id="GO:0004674">
    <property type="term" value="F:protein serine/threonine kinase activity"/>
    <property type="evidence" value="ECO:0007669"/>
    <property type="project" value="UniProtKB-KW"/>
</dbReference>
<dbReference type="Gene3D" id="1.20.58.80">
    <property type="entry name" value="Phosphotransferase system, lactose/cellobiose-type IIA subunit"/>
    <property type="match status" value="2"/>
</dbReference>
<dbReference type="EC" id="2.7.11.1" evidence="2"/>
<organism evidence="17 18">
    <name type="scientific">Brachionus plicatilis</name>
    <name type="common">Marine rotifer</name>
    <name type="synonym">Brachionus muelleri</name>
    <dbReference type="NCBI Taxonomy" id="10195"/>
    <lineage>
        <taxon>Eukaryota</taxon>
        <taxon>Metazoa</taxon>
        <taxon>Spiralia</taxon>
        <taxon>Gnathifera</taxon>
        <taxon>Rotifera</taxon>
        <taxon>Eurotatoria</taxon>
        <taxon>Monogononta</taxon>
        <taxon>Pseudotrocha</taxon>
        <taxon>Ploima</taxon>
        <taxon>Brachionidae</taxon>
        <taxon>Brachionus</taxon>
    </lineage>
</organism>
<dbReference type="EMBL" id="REGN01001661">
    <property type="protein sequence ID" value="RNA33276.1"/>
    <property type="molecule type" value="Genomic_DNA"/>
</dbReference>
<evidence type="ECO:0000313" key="18">
    <source>
        <dbReference type="Proteomes" id="UP000276133"/>
    </source>
</evidence>
<dbReference type="InterPro" id="IPR008271">
    <property type="entry name" value="Ser/Thr_kinase_AS"/>
</dbReference>
<comment type="catalytic activity">
    <reaction evidence="13">
        <text>L-threonyl-[protein] + ATP = O-phospho-L-threonyl-[protein] + ADP + H(+)</text>
        <dbReference type="Rhea" id="RHEA:46608"/>
        <dbReference type="Rhea" id="RHEA-COMP:11060"/>
        <dbReference type="Rhea" id="RHEA-COMP:11605"/>
        <dbReference type="ChEBI" id="CHEBI:15378"/>
        <dbReference type="ChEBI" id="CHEBI:30013"/>
        <dbReference type="ChEBI" id="CHEBI:30616"/>
        <dbReference type="ChEBI" id="CHEBI:61977"/>
        <dbReference type="ChEBI" id="CHEBI:456216"/>
        <dbReference type="EC" id="2.7.11.1"/>
    </reaction>
</comment>
<feature type="domain" description="Protein kinase" evidence="16">
    <location>
        <begin position="16"/>
        <end position="271"/>
    </location>
</feature>
<keyword evidence="9 17" id="KW-0418">Kinase</keyword>
<dbReference type="Pfam" id="PF04212">
    <property type="entry name" value="MIT"/>
    <property type="match status" value="1"/>
</dbReference>
<keyword evidence="11" id="KW-0072">Autophagy</keyword>
<keyword evidence="8 15" id="KW-0547">Nucleotide-binding</keyword>
<gene>
    <name evidence="17" type="ORF">BpHYR1_021258</name>
</gene>
<evidence type="ECO:0000256" key="3">
    <source>
        <dbReference type="ARBA" id="ARBA00021644"/>
    </source>
</evidence>